<reference evidence="3 4" key="1">
    <citation type="journal article" date="2015" name="Genome Biol. Evol.">
        <title>Comparative Genomics of a Bacterivorous Green Alga Reveals Evolutionary Causalities and Consequences of Phago-Mixotrophic Mode of Nutrition.</title>
        <authorList>
            <person name="Burns J.A."/>
            <person name="Paasch A."/>
            <person name="Narechania A."/>
            <person name="Kim E."/>
        </authorList>
    </citation>
    <scope>NUCLEOTIDE SEQUENCE [LARGE SCALE GENOMIC DNA]</scope>
    <source>
        <strain evidence="3 4">PLY_AMNH</strain>
    </source>
</reference>
<comment type="caution">
    <text evidence="3">The sequence shown here is derived from an EMBL/GenBank/DDBJ whole genome shotgun (WGS) entry which is preliminary data.</text>
</comment>
<dbReference type="EMBL" id="LGRX02011957">
    <property type="protein sequence ID" value="KAK3268219.1"/>
    <property type="molecule type" value="Genomic_DNA"/>
</dbReference>
<dbReference type="InterPro" id="IPR000477">
    <property type="entry name" value="RT_dom"/>
</dbReference>
<dbReference type="GO" id="GO:0009307">
    <property type="term" value="P:DNA restriction-modification system"/>
    <property type="evidence" value="ECO:0007669"/>
    <property type="project" value="InterPro"/>
</dbReference>
<dbReference type="InterPro" id="IPR052055">
    <property type="entry name" value="Hepadnavirus_pol/RT"/>
</dbReference>
<evidence type="ECO:0000313" key="3">
    <source>
        <dbReference type="EMBL" id="KAK3268219.1"/>
    </source>
</evidence>
<dbReference type="PANTHER" id="PTHR33050">
    <property type="entry name" value="REVERSE TRANSCRIPTASE DOMAIN-CONTAINING PROTEIN"/>
    <property type="match status" value="1"/>
</dbReference>
<evidence type="ECO:0000313" key="4">
    <source>
        <dbReference type="Proteomes" id="UP001190700"/>
    </source>
</evidence>
<dbReference type="Proteomes" id="UP001190700">
    <property type="component" value="Unassembled WGS sequence"/>
</dbReference>
<dbReference type="CDD" id="cd09275">
    <property type="entry name" value="RNase_HI_RT_DIRS1"/>
    <property type="match status" value="1"/>
</dbReference>
<dbReference type="Gene3D" id="3.30.70.270">
    <property type="match status" value="1"/>
</dbReference>
<dbReference type="SUPFAM" id="SSF56349">
    <property type="entry name" value="DNA breaking-rejoining enzymes"/>
    <property type="match status" value="1"/>
</dbReference>
<proteinExistence type="predicted"/>
<keyword evidence="4" id="KW-1185">Reference proteome</keyword>
<dbReference type="SUPFAM" id="SSF56672">
    <property type="entry name" value="DNA/RNA polymerases"/>
    <property type="match status" value="1"/>
</dbReference>
<dbReference type="PANTHER" id="PTHR33050:SF7">
    <property type="entry name" value="RIBONUCLEASE H"/>
    <property type="match status" value="1"/>
</dbReference>
<dbReference type="Gene3D" id="1.10.443.10">
    <property type="entry name" value="Intergrase catalytic core"/>
    <property type="match status" value="1"/>
</dbReference>
<dbReference type="GO" id="GO:0003677">
    <property type="term" value="F:DNA binding"/>
    <property type="evidence" value="ECO:0007669"/>
    <property type="project" value="InterPro"/>
</dbReference>
<dbReference type="AlphaFoldDB" id="A0AAE0L1D8"/>
<evidence type="ECO:0000259" key="2">
    <source>
        <dbReference type="Pfam" id="PF00078"/>
    </source>
</evidence>
<keyword evidence="1" id="KW-0233">DNA recombination</keyword>
<dbReference type="InterPro" id="IPR013762">
    <property type="entry name" value="Integrase-like_cat_sf"/>
</dbReference>
<dbReference type="InterPro" id="IPR008593">
    <property type="entry name" value="Dam_MeTrfase"/>
</dbReference>
<gene>
    <name evidence="3" type="ORF">CYMTET_23268</name>
</gene>
<organism evidence="3 4">
    <name type="scientific">Cymbomonas tetramitiformis</name>
    <dbReference type="NCBI Taxonomy" id="36881"/>
    <lineage>
        <taxon>Eukaryota</taxon>
        <taxon>Viridiplantae</taxon>
        <taxon>Chlorophyta</taxon>
        <taxon>Pyramimonadophyceae</taxon>
        <taxon>Pyramimonadales</taxon>
        <taxon>Pyramimonadaceae</taxon>
        <taxon>Cymbomonas</taxon>
    </lineage>
</organism>
<dbReference type="Pfam" id="PF00078">
    <property type="entry name" value="RVT_1"/>
    <property type="match status" value="1"/>
</dbReference>
<dbReference type="GO" id="GO:0009007">
    <property type="term" value="F:site-specific DNA-methyltransferase (adenine-specific) activity"/>
    <property type="evidence" value="ECO:0007669"/>
    <property type="project" value="InterPro"/>
</dbReference>
<dbReference type="InterPro" id="IPR011010">
    <property type="entry name" value="DNA_brk_join_enz"/>
</dbReference>
<dbReference type="GO" id="GO:0006310">
    <property type="term" value="P:DNA recombination"/>
    <property type="evidence" value="ECO:0007669"/>
    <property type="project" value="UniProtKB-KW"/>
</dbReference>
<dbReference type="InterPro" id="IPR043128">
    <property type="entry name" value="Rev_trsase/Diguanyl_cyclase"/>
</dbReference>
<dbReference type="GO" id="GO:0015074">
    <property type="term" value="P:DNA integration"/>
    <property type="evidence" value="ECO:0007669"/>
    <property type="project" value="InterPro"/>
</dbReference>
<accession>A0AAE0L1D8</accession>
<name>A0AAE0L1D8_9CHLO</name>
<protein>
    <recommendedName>
        <fullName evidence="2">Reverse transcriptase domain-containing protein</fullName>
    </recommendedName>
</protein>
<feature type="domain" description="Reverse transcriptase" evidence="2">
    <location>
        <begin position="133"/>
        <end position="251"/>
    </location>
</feature>
<dbReference type="Gene3D" id="3.10.10.10">
    <property type="entry name" value="HIV Type 1 Reverse Transcriptase, subunit A, domain 1"/>
    <property type="match status" value="1"/>
</dbReference>
<dbReference type="Pfam" id="PF05869">
    <property type="entry name" value="Dam"/>
    <property type="match status" value="1"/>
</dbReference>
<sequence length="964" mass="109900">MQAQRWASVLYGDPEATQVVRFIATGVSWEHGDVSEPFQVENYVREEHAHLMSMEMSEETDAGRMVRIPRQEAVHISALGLVVSVKGDGTVKARKIHDYSRPFGESINAACEKHARKFATLEDAYGLMRPGYWLGKLDLSKAYRFVGVAPELWKWLVCEWQGSCYMDTRLAMGLTTAPQIFHDITQAVSRALKARGVSLVVYLDDFLIVGTREECQRGLDLALDLVRFLGFEVAETKLEGPVQRLTFLGVVLDTNTGGTGECSASVSKERLKAVGEMCEAMAFSKKAVRVRALESLVGKLSFCAQVMYGARTYLRRAYDAVSVAKAEGKRWIHLPRSLSLDLKWWKKLAGEQNGRAVMLQRRPVVTDFFSLDASTCYGMGGFFDGRWFSVSWDQVKMWKKESFSPFRDEESSHINYLELYAIYYALWLWGPLLVGCTVVFFTDNTSALAWSSKFFGTGTVIPLLKEILRLTVQFDVRLAPQWIGTKENILADLLSRGKRRQFFRHLNRWQWAEHFLLDRDDWKIVDPVFDRIEQKLGLFDVEACADVHGANAHLRHFWSVRDDCRRQAWRGKHVFCNPPFSMILEILKHFLEEKRAQPLDTAAVFVLPFWTDYPFWRFVLKYPGVSAVMWEMLRRVQELHIKEGTAKGQKTGRTAFEKFMSLMGVAEPFVKPVTDDYIAAFCVYGCVVKQWKVSTVKQYLQGVRAKHEDLGMQFVPLRQRVAVYRALRGLERIFGKHVSQKQAMTCEILLLLWAVMDFSDVNMVTLWAVMLVALFGMLRKDNVTVGKEGAFNPFRNLTREDFVRDGQLKVLWVVIKSAKTIQFFEREHRVPLVETGCTLCPVTAVDNCFKATPQGPQSPAFVWKKEGGGVVPLTHATFVKSVKMLIRKAGMDPSKFSGHSFRRGGATMAFKLGVDHTLIKMLGDWMSDAYQRYEEMSRERRLELPLLMAQAALKLGNAQSRGVV</sequence>
<evidence type="ECO:0000256" key="1">
    <source>
        <dbReference type="ARBA" id="ARBA00023172"/>
    </source>
</evidence>
<dbReference type="InterPro" id="IPR043502">
    <property type="entry name" value="DNA/RNA_pol_sf"/>
</dbReference>